<dbReference type="SUPFAM" id="SSF53067">
    <property type="entry name" value="Actin-like ATPase domain"/>
    <property type="match status" value="1"/>
</dbReference>
<name>A0A1M5CLC3_9BACT</name>
<sequence>MNTEEMKQQSFVGVDLGATNVRVGRVRGNSIEQLEGEEIVDSNDPSDLLTQIEVLIRKVITSDVIGVGIGVPSVVDVEEGIVYDVQNIPSWEKVPVKRILEEKLNKPVYVNNDSNCFVLGEKFFGKGLGCESVVGLTLGSGFGSGLILNDQLYFGDHCGAGEVGMLPYKDSIFEHYCSGMFFERAYDVSGKQVYENARKGRESAKKMYKAFGTHLGNGIKAVMYAYDPQLIILGGTIRKAYPYFKESMFRAMQDFAYSNSLASIRIEVSELDEVSVLGAAALSFEGK</sequence>
<dbReference type="RefSeq" id="WP_244545682.1">
    <property type="nucleotide sequence ID" value="NZ_FQUS01000010.1"/>
</dbReference>
<dbReference type="Gene3D" id="3.30.420.40">
    <property type="match status" value="2"/>
</dbReference>
<dbReference type="GO" id="GO:0016301">
    <property type="term" value="F:kinase activity"/>
    <property type="evidence" value="ECO:0007669"/>
    <property type="project" value="UniProtKB-KW"/>
</dbReference>
<organism evidence="2 3">
    <name type="scientific">Fodinibius roseus</name>
    <dbReference type="NCBI Taxonomy" id="1194090"/>
    <lineage>
        <taxon>Bacteria</taxon>
        <taxon>Pseudomonadati</taxon>
        <taxon>Balneolota</taxon>
        <taxon>Balneolia</taxon>
        <taxon>Balneolales</taxon>
        <taxon>Balneolaceae</taxon>
        <taxon>Fodinibius</taxon>
    </lineage>
</organism>
<dbReference type="CDD" id="cd23763">
    <property type="entry name" value="ASKHA_ATPase_ROK"/>
    <property type="match status" value="1"/>
</dbReference>
<keyword evidence="2" id="KW-0418">Kinase</keyword>
<evidence type="ECO:0000313" key="3">
    <source>
        <dbReference type="Proteomes" id="UP000184041"/>
    </source>
</evidence>
<dbReference type="PANTHER" id="PTHR18964">
    <property type="entry name" value="ROK (REPRESSOR, ORF, KINASE) FAMILY"/>
    <property type="match status" value="1"/>
</dbReference>
<dbReference type="STRING" id="1194090.SAMN05443144_11019"/>
<dbReference type="Pfam" id="PF00480">
    <property type="entry name" value="ROK"/>
    <property type="match status" value="1"/>
</dbReference>
<protein>
    <submittedName>
        <fullName evidence="2">Glucokinase</fullName>
    </submittedName>
</protein>
<keyword evidence="3" id="KW-1185">Reference proteome</keyword>
<dbReference type="InterPro" id="IPR000600">
    <property type="entry name" value="ROK"/>
</dbReference>
<proteinExistence type="inferred from homology"/>
<dbReference type="AlphaFoldDB" id="A0A1M5CLC3"/>
<dbReference type="InterPro" id="IPR043129">
    <property type="entry name" value="ATPase_NBD"/>
</dbReference>
<reference evidence="2 3" key="1">
    <citation type="submission" date="2016-11" db="EMBL/GenBank/DDBJ databases">
        <authorList>
            <person name="Jaros S."/>
            <person name="Januszkiewicz K."/>
            <person name="Wedrychowicz H."/>
        </authorList>
    </citation>
    <scope>NUCLEOTIDE SEQUENCE [LARGE SCALE GENOMIC DNA]</scope>
    <source>
        <strain evidence="2 3">DSM 21986</strain>
    </source>
</reference>
<gene>
    <name evidence="2" type="ORF">SAMN05443144_11019</name>
</gene>
<keyword evidence="2" id="KW-0808">Transferase</keyword>
<comment type="similarity">
    <text evidence="1">Belongs to the ROK (NagC/XylR) family.</text>
</comment>
<dbReference type="EMBL" id="FQUS01000010">
    <property type="protein sequence ID" value="SHF55523.1"/>
    <property type="molecule type" value="Genomic_DNA"/>
</dbReference>
<dbReference type="Proteomes" id="UP000184041">
    <property type="component" value="Unassembled WGS sequence"/>
</dbReference>
<dbReference type="PANTHER" id="PTHR18964:SF149">
    <property type="entry name" value="BIFUNCTIONAL UDP-N-ACETYLGLUCOSAMINE 2-EPIMERASE_N-ACETYLMANNOSAMINE KINASE"/>
    <property type="match status" value="1"/>
</dbReference>
<accession>A0A1M5CLC3</accession>
<evidence type="ECO:0000313" key="2">
    <source>
        <dbReference type="EMBL" id="SHF55523.1"/>
    </source>
</evidence>
<evidence type="ECO:0000256" key="1">
    <source>
        <dbReference type="ARBA" id="ARBA00006479"/>
    </source>
</evidence>